<protein>
    <submittedName>
        <fullName evidence="2">Uncharacterized protein</fullName>
    </submittedName>
</protein>
<sequence>MAYPISYDLNIHSLHDDNGFPWITHDTLSFCTQNGCGGSDVSYQYLNQMHQSAIPRIIKTKVAASHGEN</sequence>
<dbReference type="AlphaFoldDB" id="A0A914E851"/>
<reference evidence="2" key="1">
    <citation type="submission" date="2022-11" db="UniProtKB">
        <authorList>
            <consortium name="WormBaseParasite"/>
        </authorList>
    </citation>
    <scope>IDENTIFICATION</scope>
</reference>
<proteinExistence type="predicted"/>
<accession>A0A914E851</accession>
<evidence type="ECO:0000313" key="2">
    <source>
        <dbReference type="WBParaSite" id="ACRNAN_scaffold635.g28732.t1"/>
    </source>
</evidence>
<evidence type="ECO:0000313" key="1">
    <source>
        <dbReference type="Proteomes" id="UP000887540"/>
    </source>
</evidence>
<keyword evidence="1" id="KW-1185">Reference proteome</keyword>
<dbReference type="Proteomes" id="UP000887540">
    <property type="component" value="Unplaced"/>
</dbReference>
<name>A0A914E851_9BILA</name>
<organism evidence="1 2">
    <name type="scientific">Acrobeloides nanus</name>
    <dbReference type="NCBI Taxonomy" id="290746"/>
    <lineage>
        <taxon>Eukaryota</taxon>
        <taxon>Metazoa</taxon>
        <taxon>Ecdysozoa</taxon>
        <taxon>Nematoda</taxon>
        <taxon>Chromadorea</taxon>
        <taxon>Rhabditida</taxon>
        <taxon>Tylenchina</taxon>
        <taxon>Cephalobomorpha</taxon>
        <taxon>Cephaloboidea</taxon>
        <taxon>Cephalobidae</taxon>
        <taxon>Acrobeloides</taxon>
    </lineage>
</organism>
<dbReference type="WBParaSite" id="ACRNAN_scaffold635.g28732.t1">
    <property type="protein sequence ID" value="ACRNAN_scaffold635.g28732.t1"/>
    <property type="gene ID" value="ACRNAN_scaffold635.g28732"/>
</dbReference>